<proteinExistence type="predicted"/>
<comment type="caution">
    <text evidence="1">The sequence shown here is derived from an EMBL/GenBank/DDBJ whole genome shotgun (WGS) entry which is preliminary data.</text>
</comment>
<protein>
    <submittedName>
        <fullName evidence="1">Uncharacterized protein</fullName>
    </submittedName>
</protein>
<name>A0A8S9JWB2_BRACR</name>
<evidence type="ECO:0000313" key="1">
    <source>
        <dbReference type="EMBL" id="KAF2586830.1"/>
    </source>
</evidence>
<accession>A0A8S9JWB2</accession>
<organism evidence="1">
    <name type="scientific">Brassica cretica</name>
    <name type="common">Mustard</name>
    <dbReference type="NCBI Taxonomy" id="69181"/>
    <lineage>
        <taxon>Eukaryota</taxon>
        <taxon>Viridiplantae</taxon>
        <taxon>Streptophyta</taxon>
        <taxon>Embryophyta</taxon>
        <taxon>Tracheophyta</taxon>
        <taxon>Spermatophyta</taxon>
        <taxon>Magnoliopsida</taxon>
        <taxon>eudicotyledons</taxon>
        <taxon>Gunneridae</taxon>
        <taxon>Pentapetalae</taxon>
        <taxon>rosids</taxon>
        <taxon>malvids</taxon>
        <taxon>Brassicales</taxon>
        <taxon>Brassicaceae</taxon>
        <taxon>Brassiceae</taxon>
        <taxon>Brassica</taxon>
    </lineage>
</organism>
<gene>
    <name evidence="1" type="ORF">F2Q70_00033780</name>
</gene>
<dbReference type="GO" id="GO:0045892">
    <property type="term" value="P:negative regulation of DNA-templated transcription"/>
    <property type="evidence" value="ECO:0007669"/>
    <property type="project" value="InterPro"/>
</dbReference>
<dbReference type="AlphaFoldDB" id="A0A8S9JWB2"/>
<dbReference type="EMBL" id="QGKY02000246">
    <property type="protein sequence ID" value="KAF2586830.1"/>
    <property type="molecule type" value="Genomic_DNA"/>
</dbReference>
<sequence>MEVETENGGNSDGRLLDFLSKGVSDYLFDVGATSGVKITAELSGGEDMKLVTLPQDRSSGRSILSWQDVYSSAVRWRQISEPCDPVVWVNKLSEEFNSGFGSHTPMVLGQAKVIRYFPNYERTLNLTKTIIKEKLCVRSKADKVIDLSKDDKIEEIMRAETCEELHKIVGEDFWVATWCHSTAFEGKRLEGTRITCIRKPGSLGYDFAIRTPCTPARWSDFDEEMTSAWEALCNAYCGENYGSTKLQALETFE</sequence>
<dbReference type="PANTHER" id="PTHR44749">
    <property type="entry name" value="SUPPRESSOR OF RPS4-RLD 1"/>
    <property type="match status" value="1"/>
</dbReference>
<dbReference type="PANTHER" id="PTHR44749:SF1">
    <property type="entry name" value="TETRATRICOPEPTIDE-LIKE HELICAL DOMAIN-CONTAINING PROTEIN"/>
    <property type="match status" value="1"/>
</dbReference>
<reference evidence="1" key="1">
    <citation type="submission" date="2019-12" db="EMBL/GenBank/DDBJ databases">
        <title>Genome sequencing and annotation of Brassica cretica.</title>
        <authorList>
            <person name="Studholme D.J."/>
            <person name="Sarris P.F."/>
        </authorList>
    </citation>
    <scope>NUCLEOTIDE SEQUENCE</scope>
    <source>
        <strain evidence="1">PFS-102/07</strain>
        <tissue evidence="1">Leaf</tissue>
    </source>
</reference>
<dbReference type="InterPro" id="IPR044650">
    <property type="entry name" value="SRFR1-like"/>
</dbReference>